<evidence type="ECO:0000256" key="8">
    <source>
        <dbReference type="ARBA" id="ARBA00023136"/>
    </source>
</evidence>
<evidence type="ECO:0000313" key="11">
    <source>
        <dbReference type="EMBL" id="PNY80142.1"/>
    </source>
</evidence>
<evidence type="ECO:0000256" key="3">
    <source>
        <dbReference type="ARBA" id="ARBA00021112"/>
    </source>
</evidence>
<sequence>MRAWIALIAAVALEVFGTMTLKLASLGEFPLGAALTGLCIAGSYVLLAQAFKRIPVAVAFAVWEAAGLALVTLLGALLLGEALTPLRSVALLGLVAGAWLLHRGTRHPAHHPA</sequence>
<keyword evidence="12" id="KW-1185">Reference proteome</keyword>
<proteinExistence type="inferred from homology"/>
<dbReference type="AlphaFoldDB" id="A0A2K3UUD4"/>
<name>A0A2K3UUD4_9DEIO</name>
<accession>A0A2K3UUD4</accession>
<keyword evidence="7 10" id="KW-1133">Transmembrane helix</keyword>
<dbReference type="GO" id="GO:0015220">
    <property type="term" value="F:choline transmembrane transporter activity"/>
    <property type="evidence" value="ECO:0007669"/>
    <property type="project" value="TreeGrafter"/>
</dbReference>
<comment type="similarity">
    <text evidence="9">Belongs to the drug/metabolite transporter (DMT) superfamily. Small multidrug resistance (SMR) (TC 2.A.7.1) family.</text>
</comment>
<comment type="caution">
    <text evidence="11">The sequence shown here is derived from an EMBL/GenBank/DDBJ whole genome shotgun (WGS) entry which is preliminary data.</text>
</comment>
<dbReference type="Gene3D" id="1.10.3730.20">
    <property type="match status" value="1"/>
</dbReference>
<evidence type="ECO:0000256" key="10">
    <source>
        <dbReference type="SAM" id="Phobius"/>
    </source>
</evidence>
<evidence type="ECO:0000313" key="12">
    <source>
        <dbReference type="Proteomes" id="UP000236379"/>
    </source>
</evidence>
<dbReference type="SUPFAM" id="SSF103481">
    <property type="entry name" value="Multidrug resistance efflux transporter EmrE"/>
    <property type="match status" value="1"/>
</dbReference>
<dbReference type="GO" id="GO:0015199">
    <property type="term" value="F:amino-acid betaine transmembrane transporter activity"/>
    <property type="evidence" value="ECO:0007669"/>
    <property type="project" value="TreeGrafter"/>
</dbReference>
<dbReference type="InterPro" id="IPR045324">
    <property type="entry name" value="Small_multidrug_res"/>
</dbReference>
<gene>
    <name evidence="11" type="ORF">CVO96_01135</name>
</gene>
<feature type="transmembrane region" description="Helical" evidence="10">
    <location>
        <begin position="54"/>
        <end position="79"/>
    </location>
</feature>
<keyword evidence="8 10" id="KW-0472">Membrane</keyword>
<feature type="transmembrane region" description="Helical" evidence="10">
    <location>
        <begin position="27"/>
        <end position="47"/>
    </location>
</feature>
<dbReference type="GO" id="GO:0005886">
    <property type="term" value="C:plasma membrane"/>
    <property type="evidence" value="ECO:0007669"/>
    <property type="project" value="UniProtKB-SubCell"/>
</dbReference>
<evidence type="ECO:0000256" key="9">
    <source>
        <dbReference type="RuleBase" id="RU003942"/>
    </source>
</evidence>
<dbReference type="Pfam" id="PF00893">
    <property type="entry name" value="Multi_Drug_Res"/>
    <property type="match status" value="1"/>
</dbReference>
<keyword evidence="4" id="KW-1003">Cell membrane</keyword>
<evidence type="ECO:0000256" key="5">
    <source>
        <dbReference type="ARBA" id="ARBA00022519"/>
    </source>
</evidence>
<dbReference type="GO" id="GO:1903711">
    <property type="term" value="P:spermidine transmembrane transport"/>
    <property type="evidence" value="ECO:0007669"/>
    <property type="project" value="TreeGrafter"/>
</dbReference>
<keyword evidence="5" id="KW-0997">Cell inner membrane</keyword>
<comment type="subunit">
    <text evidence="2">Forms a complex with MdtI.</text>
</comment>
<evidence type="ECO:0000256" key="7">
    <source>
        <dbReference type="ARBA" id="ARBA00022989"/>
    </source>
</evidence>
<dbReference type="GO" id="GO:0031460">
    <property type="term" value="P:glycine betaine transport"/>
    <property type="evidence" value="ECO:0007669"/>
    <property type="project" value="TreeGrafter"/>
</dbReference>
<evidence type="ECO:0000256" key="2">
    <source>
        <dbReference type="ARBA" id="ARBA00011358"/>
    </source>
</evidence>
<dbReference type="RefSeq" id="WP_103309391.1">
    <property type="nucleotide sequence ID" value="NZ_PPPD01000001.1"/>
</dbReference>
<dbReference type="PANTHER" id="PTHR30561">
    <property type="entry name" value="SMR FAMILY PROTON-DEPENDENT DRUG EFFLUX TRANSPORTER SUGE"/>
    <property type="match status" value="1"/>
</dbReference>
<dbReference type="InterPro" id="IPR037185">
    <property type="entry name" value="EmrE-like"/>
</dbReference>
<dbReference type="EMBL" id="PPPD01000001">
    <property type="protein sequence ID" value="PNY80142.1"/>
    <property type="molecule type" value="Genomic_DNA"/>
</dbReference>
<dbReference type="GO" id="GO:0015297">
    <property type="term" value="F:antiporter activity"/>
    <property type="evidence" value="ECO:0007669"/>
    <property type="project" value="TreeGrafter"/>
</dbReference>
<dbReference type="PANTHER" id="PTHR30561:SF2">
    <property type="entry name" value="SPERMIDINE EXPORT PROTEIN MDTJ"/>
    <property type="match status" value="1"/>
</dbReference>
<comment type="subcellular location">
    <subcellularLocation>
        <location evidence="1">Cell inner membrane</location>
        <topology evidence="1">Multi-pass membrane protein</topology>
    </subcellularLocation>
    <subcellularLocation>
        <location evidence="9">Cell membrane</location>
        <topology evidence="9">Multi-pass membrane protein</topology>
    </subcellularLocation>
</comment>
<feature type="transmembrane region" description="Helical" evidence="10">
    <location>
        <begin position="85"/>
        <end position="101"/>
    </location>
</feature>
<evidence type="ECO:0000256" key="6">
    <source>
        <dbReference type="ARBA" id="ARBA00022692"/>
    </source>
</evidence>
<evidence type="ECO:0000256" key="1">
    <source>
        <dbReference type="ARBA" id="ARBA00004429"/>
    </source>
</evidence>
<reference evidence="11 12" key="1">
    <citation type="submission" date="2018-01" db="EMBL/GenBank/DDBJ databases">
        <title>Deinococcus koreensis sp. nov., a radiation-resistant bacterium isolated from river water.</title>
        <authorList>
            <person name="Choi A."/>
        </authorList>
    </citation>
    <scope>NUCLEOTIDE SEQUENCE [LARGE SCALE GENOMIC DNA]</scope>
    <source>
        <strain evidence="11 12">SJW1-2</strain>
    </source>
</reference>
<protein>
    <recommendedName>
        <fullName evidence="3">Spermidine export protein MdtJ</fullName>
    </recommendedName>
</protein>
<evidence type="ECO:0000256" key="4">
    <source>
        <dbReference type="ARBA" id="ARBA00022475"/>
    </source>
</evidence>
<keyword evidence="6 9" id="KW-0812">Transmembrane</keyword>
<dbReference type="OrthoDB" id="9808638at2"/>
<dbReference type="Proteomes" id="UP000236379">
    <property type="component" value="Unassembled WGS sequence"/>
</dbReference>
<organism evidence="11 12">
    <name type="scientific">Deinococcus koreensis</name>
    <dbReference type="NCBI Taxonomy" id="2054903"/>
    <lineage>
        <taxon>Bacteria</taxon>
        <taxon>Thermotogati</taxon>
        <taxon>Deinococcota</taxon>
        <taxon>Deinococci</taxon>
        <taxon>Deinococcales</taxon>
        <taxon>Deinococcaceae</taxon>
        <taxon>Deinococcus</taxon>
    </lineage>
</organism>
<dbReference type="InterPro" id="IPR000390">
    <property type="entry name" value="Small_drug/metabolite_transptr"/>
</dbReference>